<dbReference type="AlphaFoldDB" id="A0A090IFM0"/>
<accession>A0A090IFM0</accession>
<dbReference type="GO" id="GO:0005524">
    <property type="term" value="F:ATP binding"/>
    <property type="evidence" value="ECO:0007669"/>
    <property type="project" value="UniProtKB-KW"/>
</dbReference>
<dbReference type="Gene3D" id="3.40.50.300">
    <property type="entry name" value="P-loop containing nucleotide triphosphate hydrolases"/>
    <property type="match status" value="1"/>
</dbReference>
<dbReference type="PROSITE" id="PS50893">
    <property type="entry name" value="ABC_TRANSPORTER_2"/>
    <property type="match status" value="1"/>
</dbReference>
<dbReference type="Proteomes" id="UP000183794">
    <property type="component" value="Unassembled WGS sequence"/>
</dbReference>
<keyword evidence="7 11" id="KW-0067">ATP-binding</keyword>
<evidence type="ECO:0000256" key="7">
    <source>
        <dbReference type="ARBA" id="ARBA00022840"/>
    </source>
</evidence>
<dbReference type="InterPro" id="IPR027417">
    <property type="entry name" value="P-loop_NTPase"/>
</dbReference>
<comment type="subcellular location">
    <subcellularLocation>
        <location evidence="1">Cell inner membrane</location>
        <topology evidence="1">Peripheral membrane protein</topology>
    </subcellularLocation>
</comment>
<keyword evidence="12" id="KW-1185">Reference proteome</keyword>
<evidence type="ECO:0000256" key="2">
    <source>
        <dbReference type="ARBA" id="ARBA00005417"/>
    </source>
</evidence>
<dbReference type="EMBL" id="FPLD01000051">
    <property type="protein sequence ID" value="SGY95532.1"/>
    <property type="molecule type" value="Genomic_DNA"/>
</dbReference>
<sequence length="274" mass="30474">MSEKIIDIAAEKRMQPLLRVENLGKIYINPTGFFKREEVVAVNNISFNLNRSETLAIIGETGSGKSTLARLLAGIIPPTKGNIYIDGCKLDDSNTDLRCRSIRMVFQDPETSLNPRTSVGQILDAPLQLNTDMSVNKRAEKITETLRLVGLLPEYATFYPPMLSSGQKQRIALARALILNPKIIIADDTLSTLDISLRSQMINLMLELQKTIGISYIVVTHNMGLVKHISDKMIVMHQGECIEQGNTEQLFSQPTAALCGQILSNQYNMKKHSC</sequence>
<dbReference type="KEGG" id="mvs:MVIS_3419"/>
<evidence type="ECO:0000256" key="8">
    <source>
        <dbReference type="ARBA" id="ARBA00023136"/>
    </source>
</evidence>
<evidence type="ECO:0000256" key="3">
    <source>
        <dbReference type="ARBA" id="ARBA00022448"/>
    </source>
</evidence>
<dbReference type="PATRIC" id="fig|80854.5.peg.3617"/>
<dbReference type="Pfam" id="PF00005">
    <property type="entry name" value="ABC_tran"/>
    <property type="match status" value="1"/>
</dbReference>
<dbReference type="PANTHER" id="PTHR43776">
    <property type="entry name" value="TRANSPORT ATP-BINDING PROTEIN"/>
    <property type="match status" value="1"/>
</dbReference>
<proteinExistence type="inferred from homology"/>
<gene>
    <name evidence="10" type="ORF">MT2528_1533</name>
    <name evidence="11" type="ORF">NVI5450_1732</name>
</gene>
<keyword evidence="3" id="KW-0813">Transport</keyword>
<protein>
    <submittedName>
        <fullName evidence="11">Peptide transport system ATP-binding protein SapF</fullName>
    </submittedName>
</protein>
<evidence type="ECO:0000256" key="4">
    <source>
        <dbReference type="ARBA" id="ARBA00022475"/>
    </source>
</evidence>
<feature type="domain" description="ABC transporter" evidence="9">
    <location>
        <begin position="18"/>
        <end position="263"/>
    </location>
</feature>
<evidence type="ECO:0000313" key="10">
    <source>
        <dbReference type="EMBL" id="SGY88511.1"/>
    </source>
</evidence>
<dbReference type="InterPro" id="IPR003439">
    <property type="entry name" value="ABC_transporter-like_ATP-bd"/>
</dbReference>
<dbReference type="InterPro" id="IPR017871">
    <property type="entry name" value="ABC_transporter-like_CS"/>
</dbReference>
<dbReference type="PANTHER" id="PTHR43776:SF4">
    <property type="entry name" value="PUTRESCINE EXPORT SYSTEM ATP-BINDING PROTEIN SAPF"/>
    <property type="match status" value="1"/>
</dbReference>
<keyword evidence="8" id="KW-0472">Membrane</keyword>
<dbReference type="InterPro" id="IPR050319">
    <property type="entry name" value="ABC_transp_ATP-bind"/>
</dbReference>
<dbReference type="PROSITE" id="PS00211">
    <property type="entry name" value="ABC_TRANSPORTER_1"/>
    <property type="match status" value="1"/>
</dbReference>
<evidence type="ECO:0000313" key="11">
    <source>
        <dbReference type="EMBL" id="SGY95532.1"/>
    </source>
</evidence>
<keyword evidence="6" id="KW-0547">Nucleotide-binding</keyword>
<organism evidence="11 13">
    <name type="scientific">Moritella viscosa</name>
    <dbReference type="NCBI Taxonomy" id="80854"/>
    <lineage>
        <taxon>Bacteria</taxon>
        <taxon>Pseudomonadati</taxon>
        <taxon>Pseudomonadota</taxon>
        <taxon>Gammaproteobacteria</taxon>
        <taxon>Alteromonadales</taxon>
        <taxon>Moritellaceae</taxon>
        <taxon>Moritella</taxon>
    </lineage>
</organism>
<dbReference type="SUPFAM" id="SSF52540">
    <property type="entry name" value="P-loop containing nucleoside triphosphate hydrolases"/>
    <property type="match status" value="1"/>
</dbReference>
<dbReference type="GO" id="GO:0016887">
    <property type="term" value="F:ATP hydrolysis activity"/>
    <property type="evidence" value="ECO:0007669"/>
    <property type="project" value="InterPro"/>
</dbReference>
<evidence type="ECO:0000256" key="6">
    <source>
        <dbReference type="ARBA" id="ARBA00022741"/>
    </source>
</evidence>
<evidence type="ECO:0000313" key="13">
    <source>
        <dbReference type="Proteomes" id="UP000183794"/>
    </source>
</evidence>
<dbReference type="SMART" id="SM00382">
    <property type="entry name" value="AAA"/>
    <property type="match status" value="1"/>
</dbReference>
<dbReference type="GO" id="GO:0005886">
    <property type="term" value="C:plasma membrane"/>
    <property type="evidence" value="ECO:0007669"/>
    <property type="project" value="UniProtKB-SubCell"/>
</dbReference>
<evidence type="ECO:0000256" key="5">
    <source>
        <dbReference type="ARBA" id="ARBA00022519"/>
    </source>
</evidence>
<evidence type="ECO:0000313" key="12">
    <source>
        <dbReference type="Proteomes" id="UP000182660"/>
    </source>
</evidence>
<reference evidence="10 12" key="1">
    <citation type="submission" date="2016-11" db="EMBL/GenBank/DDBJ databases">
        <authorList>
            <person name="Klemetsen T."/>
        </authorList>
    </citation>
    <scope>NUCLEOTIDE SEQUENCE [LARGE SCALE GENOMIC DNA]</scope>
    <source>
        <strain evidence="10">MT 2528</strain>
    </source>
</reference>
<dbReference type="GeneID" id="61295417"/>
<comment type="similarity">
    <text evidence="2">Belongs to the ABC transporter superfamily.</text>
</comment>
<reference evidence="11 13" key="2">
    <citation type="submission" date="2016-11" db="EMBL/GenBank/DDBJ databases">
        <authorList>
            <person name="Jaros S."/>
            <person name="Januszkiewicz K."/>
            <person name="Wedrychowicz H."/>
        </authorList>
    </citation>
    <scope>NUCLEOTIDE SEQUENCE [LARGE SCALE GENOMIC DNA]</scope>
    <source>
        <strain evidence="11">NVI 5450</strain>
    </source>
</reference>
<evidence type="ECO:0000256" key="1">
    <source>
        <dbReference type="ARBA" id="ARBA00004417"/>
    </source>
</evidence>
<dbReference type="GO" id="GO:0055085">
    <property type="term" value="P:transmembrane transport"/>
    <property type="evidence" value="ECO:0007669"/>
    <property type="project" value="UniProtKB-ARBA"/>
</dbReference>
<dbReference type="STRING" id="80854.MVIS_3419"/>
<dbReference type="RefSeq" id="WP_045111430.1">
    <property type="nucleotide sequence ID" value="NZ_CAWQZC010000118.1"/>
</dbReference>
<keyword evidence="5" id="KW-0997">Cell inner membrane</keyword>
<dbReference type="InterPro" id="IPR003593">
    <property type="entry name" value="AAA+_ATPase"/>
</dbReference>
<dbReference type="Proteomes" id="UP000182660">
    <property type="component" value="Unassembled WGS sequence"/>
</dbReference>
<dbReference type="EMBL" id="FPLJ01000039">
    <property type="protein sequence ID" value="SGY88511.1"/>
    <property type="molecule type" value="Genomic_DNA"/>
</dbReference>
<name>A0A090IFM0_9GAMM</name>
<dbReference type="CDD" id="cd03257">
    <property type="entry name" value="ABC_NikE_OppD_transporters"/>
    <property type="match status" value="1"/>
</dbReference>
<evidence type="ECO:0000259" key="9">
    <source>
        <dbReference type="PROSITE" id="PS50893"/>
    </source>
</evidence>
<keyword evidence="4" id="KW-1003">Cell membrane</keyword>
<dbReference type="HOGENOM" id="CLU_000604_1_23_6"/>
<dbReference type="OrthoDB" id="9784450at2"/>